<evidence type="ECO:0000313" key="2">
    <source>
        <dbReference type="EMBL" id="KAF7815835.1"/>
    </source>
</evidence>
<dbReference type="AlphaFoldDB" id="A0A834T6B3"/>
<keyword evidence="3" id="KW-1185">Reference proteome</keyword>
<accession>A0A834T6B3</accession>
<feature type="region of interest" description="Disordered" evidence="1">
    <location>
        <begin position="1"/>
        <end position="47"/>
    </location>
</feature>
<dbReference type="EMBL" id="JAAIUW010000009">
    <property type="protein sequence ID" value="KAF7815835.1"/>
    <property type="molecule type" value="Genomic_DNA"/>
</dbReference>
<reference evidence="2" key="1">
    <citation type="submission" date="2020-09" db="EMBL/GenBank/DDBJ databases">
        <title>Genome-Enabled Discovery of Anthraquinone Biosynthesis in Senna tora.</title>
        <authorList>
            <person name="Kang S.-H."/>
            <person name="Pandey R.P."/>
            <person name="Lee C.-M."/>
            <person name="Sim J.-S."/>
            <person name="Jeong J.-T."/>
            <person name="Choi B.-S."/>
            <person name="Jung M."/>
            <person name="Ginzburg D."/>
            <person name="Zhao K."/>
            <person name="Won S.Y."/>
            <person name="Oh T.-J."/>
            <person name="Yu Y."/>
            <person name="Kim N.-H."/>
            <person name="Lee O.R."/>
            <person name="Lee T.-H."/>
            <person name="Bashyal P."/>
            <person name="Kim T.-S."/>
            <person name="Lee W.-H."/>
            <person name="Kawkins C."/>
            <person name="Kim C.-K."/>
            <person name="Kim J.S."/>
            <person name="Ahn B.O."/>
            <person name="Rhee S.Y."/>
            <person name="Sohng J.K."/>
        </authorList>
    </citation>
    <scope>NUCLEOTIDE SEQUENCE</scope>
    <source>
        <tissue evidence="2">Leaf</tissue>
    </source>
</reference>
<dbReference type="Proteomes" id="UP000634136">
    <property type="component" value="Unassembled WGS sequence"/>
</dbReference>
<name>A0A834T6B3_9FABA</name>
<organism evidence="2 3">
    <name type="scientific">Senna tora</name>
    <dbReference type="NCBI Taxonomy" id="362788"/>
    <lineage>
        <taxon>Eukaryota</taxon>
        <taxon>Viridiplantae</taxon>
        <taxon>Streptophyta</taxon>
        <taxon>Embryophyta</taxon>
        <taxon>Tracheophyta</taxon>
        <taxon>Spermatophyta</taxon>
        <taxon>Magnoliopsida</taxon>
        <taxon>eudicotyledons</taxon>
        <taxon>Gunneridae</taxon>
        <taxon>Pentapetalae</taxon>
        <taxon>rosids</taxon>
        <taxon>fabids</taxon>
        <taxon>Fabales</taxon>
        <taxon>Fabaceae</taxon>
        <taxon>Caesalpinioideae</taxon>
        <taxon>Cassia clade</taxon>
        <taxon>Senna</taxon>
    </lineage>
</organism>
<evidence type="ECO:0000313" key="3">
    <source>
        <dbReference type="Proteomes" id="UP000634136"/>
    </source>
</evidence>
<evidence type="ECO:0000256" key="1">
    <source>
        <dbReference type="SAM" id="MobiDB-lite"/>
    </source>
</evidence>
<sequence>MNFQQQVGHEKRKYSPSLREERIIRSSSGGEDEVGGREGGGLVGLQSEQEEPKRRILNVGMCGKHLGKKRGGISRVRVSDYLSRLIWIELGGQGNCGRQWRKCQKWKIWNQRQKRKEQSEMAIKGLTGDF</sequence>
<gene>
    <name evidence="2" type="ORF">G2W53_029804</name>
</gene>
<proteinExistence type="predicted"/>
<comment type="caution">
    <text evidence="2">The sequence shown here is derived from an EMBL/GenBank/DDBJ whole genome shotgun (WGS) entry which is preliminary data.</text>
</comment>
<protein>
    <submittedName>
        <fullName evidence="2">Uncharacterized protein</fullName>
    </submittedName>
</protein>